<dbReference type="Pfam" id="PF09084">
    <property type="entry name" value="NMT1"/>
    <property type="match status" value="1"/>
</dbReference>
<dbReference type="PANTHER" id="PTHR30024">
    <property type="entry name" value="ALIPHATIC SULFONATES-BINDING PROTEIN-RELATED"/>
    <property type="match status" value="1"/>
</dbReference>
<dbReference type="PANTHER" id="PTHR30024:SF48">
    <property type="entry name" value="ABC TRANSPORTER SUBSTRATE-BINDING PROTEIN"/>
    <property type="match status" value="1"/>
</dbReference>
<dbReference type="SUPFAM" id="SSF53850">
    <property type="entry name" value="Periplasmic binding protein-like II"/>
    <property type="match status" value="1"/>
</dbReference>
<evidence type="ECO:0000259" key="1">
    <source>
        <dbReference type="Pfam" id="PF09084"/>
    </source>
</evidence>
<dbReference type="OrthoDB" id="5621714at2"/>
<feature type="domain" description="SsuA/THI5-like" evidence="1">
    <location>
        <begin position="107"/>
        <end position="253"/>
    </location>
</feature>
<accession>A0A1G9ZJI0</accession>
<evidence type="ECO:0000313" key="2">
    <source>
        <dbReference type="EMBL" id="SDN20673.1"/>
    </source>
</evidence>
<name>A0A1G9ZJI0_9HYPH</name>
<keyword evidence="3" id="KW-1185">Reference proteome</keyword>
<sequence>MLSRRAMLAGSLLGTLGLRAARADAPVIRLGSLPFGTSTWEAAVIKARGLDAANGFQLDAVKLAGNDAARISFIGGQVDTIVGDLLWAARLGNDGQAVRFIPYSTSEGSVMVPADSPIKSLKDLAGKRLGVAGGPLDKSWLLLRAQAKDVAGIDLEREAEIAYGAPPLITLKLEQGALDAALTYWTYGARLQAKNFRRLISVEDIMHALGVPGDVALIGYLFQDTTVKEKPEAVAGFARASRAAKDMLAQDPSTWQIVRPLMAAEDEATFEALKHDFLAGIPRRPVAEERADAETLYAVMARLGGSRLVGKGSNLPPDLYYDSSRNG</sequence>
<proteinExistence type="predicted"/>
<dbReference type="RefSeq" id="WP_091716087.1">
    <property type="nucleotide sequence ID" value="NZ_FNHS01000006.1"/>
</dbReference>
<dbReference type="Proteomes" id="UP000198704">
    <property type="component" value="Unassembled WGS sequence"/>
</dbReference>
<dbReference type="AlphaFoldDB" id="A0A1G9ZJI0"/>
<dbReference type="Gene3D" id="3.40.190.10">
    <property type="entry name" value="Periplasmic binding protein-like II"/>
    <property type="match status" value="2"/>
</dbReference>
<dbReference type="InterPro" id="IPR015168">
    <property type="entry name" value="SsuA/THI5"/>
</dbReference>
<dbReference type="STRING" id="582672.SAMN05216360_106272"/>
<organism evidence="2 3">
    <name type="scientific">Methylobacterium phyllostachyos</name>
    <dbReference type="NCBI Taxonomy" id="582672"/>
    <lineage>
        <taxon>Bacteria</taxon>
        <taxon>Pseudomonadati</taxon>
        <taxon>Pseudomonadota</taxon>
        <taxon>Alphaproteobacteria</taxon>
        <taxon>Hyphomicrobiales</taxon>
        <taxon>Methylobacteriaceae</taxon>
        <taxon>Methylobacterium</taxon>
    </lineage>
</organism>
<reference evidence="3" key="1">
    <citation type="submission" date="2016-10" db="EMBL/GenBank/DDBJ databases">
        <authorList>
            <person name="Varghese N."/>
            <person name="Submissions S."/>
        </authorList>
    </citation>
    <scope>NUCLEOTIDE SEQUENCE [LARGE SCALE GENOMIC DNA]</scope>
    <source>
        <strain evidence="3">BL47</strain>
    </source>
</reference>
<gene>
    <name evidence="2" type="ORF">SAMN05216360_106272</name>
</gene>
<dbReference type="EMBL" id="FNHS01000006">
    <property type="protein sequence ID" value="SDN20673.1"/>
    <property type="molecule type" value="Genomic_DNA"/>
</dbReference>
<protein>
    <submittedName>
        <fullName evidence="2">NitT/TauT family transport system substrate-binding protein</fullName>
    </submittedName>
</protein>
<evidence type="ECO:0000313" key="3">
    <source>
        <dbReference type="Proteomes" id="UP000198704"/>
    </source>
</evidence>